<dbReference type="SMART" id="SM00575">
    <property type="entry name" value="ZnF_PMZ"/>
    <property type="match status" value="1"/>
</dbReference>
<dbReference type="PANTHER" id="PTHR31973:SF113">
    <property type="entry name" value="PROTEIN FAR1-RELATED SEQUENCE 5-LIKE"/>
    <property type="match status" value="1"/>
</dbReference>
<dbReference type="GO" id="GO:0006508">
    <property type="term" value="P:proteolysis"/>
    <property type="evidence" value="ECO:0007669"/>
    <property type="project" value="UniProtKB-KW"/>
</dbReference>
<evidence type="ECO:0000256" key="3">
    <source>
        <dbReference type="ARBA" id="ARBA00022723"/>
    </source>
</evidence>
<feature type="region of interest" description="Disordered" evidence="8">
    <location>
        <begin position="357"/>
        <end position="380"/>
    </location>
</feature>
<feature type="domain" description="Ubiquitin-like protease family profile" evidence="9">
    <location>
        <begin position="1"/>
        <end position="120"/>
    </location>
</feature>
<dbReference type="Gene3D" id="3.40.395.10">
    <property type="entry name" value="Adenoviral Proteinase, Chain A"/>
    <property type="match status" value="1"/>
</dbReference>
<accession>A0AA88A4L6</accession>
<dbReference type="GO" id="GO:0008270">
    <property type="term" value="F:zinc ion binding"/>
    <property type="evidence" value="ECO:0007669"/>
    <property type="project" value="UniProtKB-KW"/>
</dbReference>
<feature type="domain" description="SWIM-type" evidence="10">
    <location>
        <begin position="799"/>
        <end position="843"/>
    </location>
</feature>
<evidence type="ECO:0000256" key="2">
    <source>
        <dbReference type="ARBA" id="ARBA00022670"/>
    </source>
</evidence>
<evidence type="ECO:0008006" key="13">
    <source>
        <dbReference type="Google" id="ProtNLM"/>
    </source>
</evidence>
<keyword evidence="3" id="KW-0479">Metal-binding</keyword>
<evidence type="ECO:0000256" key="5">
    <source>
        <dbReference type="ARBA" id="ARBA00022801"/>
    </source>
</evidence>
<sequence length="945" mass="107421">MLGVRVQSGASWWDVNTVLMPIHFEGLKHWALVKLDLTNWTIEVYDSLENEGPHNSKVREGMEGLSNFIPLVVEQNSLFDFKRRDPPGNYPIPVTIMKDIPKQANGGDCGMFTIKYAECLIEGRDVRYWVIDARMKLFREWMACYLWAHAKRMDAVCVFVNYNGQWDGTSSSYVGGEMKGILMPDNSTYVGLVELVRSVIGIRGPDKNIVMRYGVEPGLPLVRIQCDADVKFYIQLKKKDVHVLSKFPVTIDVLDESAAEAMPAEVGASNHIDVQRSRDGGQSDEAMQHVNDINTIIPPPLQFPSPTVGLDLHNEDEIEKQDEVMHNDLCTAHDDCNAGKMHDADDSHRSNEKSIAASIGDHSIVNNTRSENDKVSSSDSLSDGVIVADYTPVTMRINCIFENKKLLQYHLHHDAMSKHYQFKVKRSNSTLLHVICIDNEGCQWQLRATRMRGSEMFVVKRFDDVHTCSIEIVQGHHRQAKSWMIGECVKAKYLDPTNTLYRPAEIMRDMQDEFGVSFNYLRAWRGKEAALNRLRGDDAESYKVLPAWAEMAMRKNPASDIQIETDSENCFKYFYMCLAASKHGWPYCRPVIVVDGSALKARFGGMLLAACGHDANGSIFPLAFGIVPSESNESWKWFFEKLRDSIGTRESLAIVADRHKGIEYAVNHVYPDAAFGICVQHLAANLKTSSIVRGLNPDMHRYLVEADPTKWSRAYFNGRIYAIMTTNIAESFNNVDRKARLMPVGFLVEWLRALLQRWFVERREEALKITSKLAPKAEKLIRTHFSVGLSVTPRPADQFEYAVTSNDGQIWIVDMSERTCTCRRFQVDQIPCPHAMAVCNYRRIDPYNYCSNYYTKDYLYSCYADVVHPIGSAEGWDVSEEVSLQIVNPPTTKRGPGRPRVRRIPSQCEEHEPIRCGRCNDYGHNRQTCTNSVPLQKRPTTRTDT</sequence>
<evidence type="ECO:0000256" key="7">
    <source>
        <dbReference type="PROSITE-ProRule" id="PRU00325"/>
    </source>
</evidence>
<dbReference type="Proteomes" id="UP001187192">
    <property type="component" value="Unassembled WGS sequence"/>
</dbReference>
<reference evidence="11" key="1">
    <citation type="submission" date="2023-07" db="EMBL/GenBank/DDBJ databases">
        <title>draft genome sequence of fig (Ficus carica).</title>
        <authorList>
            <person name="Takahashi T."/>
            <person name="Nishimura K."/>
        </authorList>
    </citation>
    <scope>NUCLEOTIDE SEQUENCE</scope>
</reference>
<organism evidence="11 12">
    <name type="scientific">Ficus carica</name>
    <name type="common">Common fig</name>
    <dbReference type="NCBI Taxonomy" id="3494"/>
    <lineage>
        <taxon>Eukaryota</taxon>
        <taxon>Viridiplantae</taxon>
        <taxon>Streptophyta</taxon>
        <taxon>Embryophyta</taxon>
        <taxon>Tracheophyta</taxon>
        <taxon>Spermatophyta</taxon>
        <taxon>Magnoliopsida</taxon>
        <taxon>eudicotyledons</taxon>
        <taxon>Gunneridae</taxon>
        <taxon>Pentapetalae</taxon>
        <taxon>rosids</taxon>
        <taxon>fabids</taxon>
        <taxon>Rosales</taxon>
        <taxon>Moraceae</taxon>
        <taxon>Ficeae</taxon>
        <taxon>Ficus</taxon>
    </lineage>
</organism>
<dbReference type="InterPro" id="IPR038765">
    <property type="entry name" value="Papain-like_cys_pep_sf"/>
</dbReference>
<dbReference type="InterPro" id="IPR003653">
    <property type="entry name" value="Peptidase_C48_C"/>
</dbReference>
<dbReference type="PROSITE" id="PS50600">
    <property type="entry name" value="ULP_PROTEASE"/>
    <property type="match status" value="1"/>
</dbReference>
<comment type="caution">
    <text evidence="11">The sequence shown here is derived from an EMBL/GenBank/DDBJ whole genome shotgun (WGS) entry which is preliminary data.</text>
</comment>
<dbReference type="GO" id="GO:0008234">
    <property type="term" value="F:cysteine-type peptidase activity"/>
    <property type="evidence" value="ECO:0007669"/>
    <property type="project" value="InterPro"/>
</dbReference>
<dbReference type="EMBL" id="BTGU01000019">
    <property type="protein sequence ID" value="GMN44865.1"/>
    <property type="molecule type" value="Genomic_DNA"/>
</dbReference>
<evidence type="ECO:0000259" key="10">
    <source>
        <dbReference type="PROSITE" id="PS50966"/>
    </source>
</evidence>
<keyword evidence="12" id="KW-1185">Reference proteome</keyword>
<protein>
    <recommendedName>
        <fullName evidence="13">SWIM-type domain-containing protein</fullName>
    </recommendedName>
</protein>
<dbReference type="InterPro" id="IPR018289">
    <property type="entry name" value="MULE_transposase_dom"/>
</dbReference>
<dbReference type="InterPro" id="IPR007527">
    <property type="entry name" value="Znf_SWIM"/>
</dbReference>
<keyword evidence="6" id="KW-0862">Zinc</keyword>
<dbReference type="AlphaFoldDB" id="A0AA88A4L6"/>
<keyword evidence="2" id="KW-0645">Protease</keyword>
<proteinExistence type="inferred from homology"/>
<dbReference type="SUPFAM" id="SSF54001">
    <property type="entry name" value="Cysteine proteinases"/>
    <property type="match status" value="1"/>
</dbReference>
<gene>
    <name evidence="11" type="ORF">TIFTF001_014059</name>
</gene>
<dbReference type="Pfam" id="PF04434">
    <property type="entry name" value="SWIM"/>
    <property type="match status" value="1"/>
</dbReference>
<evidence type="ECO:0000256" key="1">
    <source>
        <dbReference type="ARBA" id="ARBA00005234"/>
    </source>
</evidence>
<dbReference type="InterPro" id="IPR006564">
    <property type="entry name" value="Znf_PMZ"/>
</dbReference>
<evidence type="ECO:0000259" key="9">
    <source>
        <dbReference type="PROSITE" id="PS50600"/>
    </source>
</evidence>
<keyword evidence="5" id="KW-0378">Hydrolase</keyword>
<dbReference type="PROSITE" id="PS50966">
    <property type="entry name" value="ZF_SWIM"/>
    <property type="match status" value="1"/>
</dbReference>
<dbReference type="PANTHER" id="PTHR31973">
    <property type="entry name" value="POLYPROTEIN, PUTATIVE-RELATED"/>
    <property type="match status" value="1"/>
</dbReference>
<name>A0AA88A4L6_FICCA</name>
<dbReference type="Pfam" id="PF10551">
    <property type="entry name" value="MULE"/>
    <property type="match status" value="1"/>
</dbReference>
<keyword evidence="4 7" id="KW-0863">Zinc-finger</keyword>
<evidence type="ECO:0000313" key="11">
    <source>
        <dbReference type="EMBL" id="GMN44865.1"/>
    </source>
</evidence>
<evidence type="ECO:0000256" key="4">
    <source>
        <dbReference type="ARBA" id="ARBA00022771"/>
    </source>
</evidence>
<comment type="similarity">
    <text evidence="1">Belongs to the peptidase C48 family.</text>
</comment>
<dbReference type="Pfam" id="PF02902">
    <property type="entry name" value="Peptidase_C48"/>
    <property type="match status" value="1"/>
</dbReference>
<evidence type="ECO:0000313" key="12">
    <source>
        <dbReference type="Proteomes" id="UP001187192"/>
    </source>
</evidence>
<evidence type="ECO:0000256" key="6">
    <source>
        <dbReference type="ARBA" id="ARBA00022833"/>
    </source>
</evidence>
<evidence type="ECO:0000256" key="8">
    <source>
        <dbReference type="SAM" id="MobiDB-lite"/>
    </source>
</evidence>